<keyword evidence="2" id="KW-0732">Signal</keyword>
<evidence type="ECO:0000256" key="2">
    <source>
        <dbReference type="SAM" id="SignalP"/>
    </source>
</evidence>
<protein>
    <submittedName>
        <fullName evidence="3">Uncharacterized protein</fullName>
    </submittedName>
</protein>
<feature type="chain" id="PRO_5046226285" evidence="2">
    <location>
        <begin position="24"/>
        <end position="155"/>
    </location>
</feature>
<dbReference type="RefSeq" id="WP_191766249.1">
    <property type="nucleotide sequence ID" value="NZ_JACSPM010000003.1"/>
</dbReference>
<gene>
    <name evidence="3" type="ORF">H9622_09970</name>
</gene>
<feature type="region of interest" description="Disordered" evidence="1">
    <location>
        <begin position="32"/>
        <end position="60"/>
    </location>
</feature>
<evidence type="ECO:0000313" key="4">
    <source>
        <dbReference type="Proteomes" id="UP000602532"/>
    </source>
</evidence>
<evidence type="ECO:0000313" key="3">
    <source>
        <dbReference type="EMBL" id="MBD8023918.1"/>
    </source>
</evidence>
<name>A0ABR8X3P1_9MICO</name>
<organism evidence="3 4">
    <name type="scientific">Microbacterium gallinarum</name>
    <dbReference type="NCBI Taxonomy" id="2762209"/>
    <lineage>
        <taxon>Bacteria</taxon>
        <taxon>Bacillati</taxon>
        <taxon>Actinomycetota</taxon>
        <taxon>Actinomycetes</taxon>
        <taxon>Micrococcales</taxon>
        <taxon>Microbacteriaceae</taxon>
        <taxon>Microbacterium</taxon>
    </lineage>
</organism>
<keyword evidence="4" id="KW-1185">Reference proteome</keyword>
<evidence type="ECO:0000256" key="1">
    <source>
        <dbReference type="SAM" id="MobiDB-lite"/>
    </source>
</evidence>
<sequence length="155" mass="15785">MSERFHSRPFAMGVMLLTALALAGCATGGGAPGGTPSLDGRQAPTVRTEPDTPASFTDRIPLPSCGSVELGQAEAIPQDAIDCLTDAGAQGAELVVTTLTVEGDEIVTYYRALPEGGIEVFTDMTKDAFGGGWAHEVCADATTVGEYGGCAEATG</sequence>
<dbReference type="EMBL" id="JACSPM010000003">
    <property type="protein sequence ID" value="MBD8023918.1"/>
    <property type="molecule type" value="Genomic_DNA"/>
</dbReference>
<accession>A0ABR8X3P1</accession>
<dbReference type="Proteomes" id="UP000602532">
    <property type="component" value="Unassembled WGS sequence"/>
</dbReference>
<reference evidence="3 4" key="1">
    <citation type="submission" date="2020-08" db="EMBL/GenBank/DDBJ databases">
        <title>A Genomic Blueprint of the Chicken Gut Microbiome.</title>
        <authorList>
            <person name="Gilroy R."/>
            <person name="Ravi A."/>
            <person name="Getino M."/>
            <person name="Pursley I."/>
            <person name="Horton D.L."/>
            <person name="Alikhan N.-F."/>
            <person name="Baker D."/>
            <person name="Gharbi K."/>
            <person name="Hall N."/>
            <person name="Watson M."/>
            <person name="Adriaenssens E.M."/>
            <person name="Foster-Nyarko E."/>
            <person name="Jarju S."/>
            <person name="Secka A."/>
            <person name="Antonio M."/>
            <person name="Oren A."/>
            <person name="Chaudhuri R."/>
            <person name="La Ragione R.M."/>
            <person name="Hildebrand F."/>
            <person name="Pallen M.J."/>
        </authorList>
    </citation>
    <scope>NUCLEOTIDE SEQUENCE [LARGE SCALE GENOMIC DNA]</scope>
    <source>
        <strain evidence="3 4">Sa1CUA4</strain>
    </source>
</reference>
<feature type="signal peptide" evidence="2">
    <location>
        <begin position="1"/>
        <end position="23"/>
    </location>
</feature>
<comment type="caution">
    <text evidence="3">The sequence shown here is derived from an EMBL/GenBank/DDBJ whole genome shotgun (WGS) entry which is preliminary data.</text>
</comment>
<proteinExistence type="predicted"/>
<dbReference type="PROSITE" id="PS51257">
    <property type="entry name" value="PROKAR_LIPOPROTEIN"/>
    <property type="match status" value="1"/>
</dbReference>